<feature type="compositionally biased region" description="Polar residues" evidence="1">
    <location>
        <begin position="117"/>
        <end position="151"/>
    </location>
</feature>
<feature type="region of interest" description="Disordered" evidence="1">
    <location>
        <begin position="65"/>
        <end position="163"/>
    </location>
</feature>
<protein>
    <submittedName>
        <fullName evidence="2">Uncharacterized protein</fullName>
    </submittedName>
</protein>
<comment type="caution">
    <text evidence="2">The sequence shown here is derived from an EMBL/GenBank/DDBJ whole genome shotgun (WGS) entry which is preliminary data.</text>
</comment>
<feature type="compositionally biased region" description="Polar residues" evidence="1">
    <location>
        <begin position="598"/>
        <end position="607"/>
    </location>
</feature>
<reference evidence="2" key="1">
    <citation type="submission" date="2020-11" db="EMBL/GenBank/DDBJ databases">
        <authorList>
            <consortium name="DOE Joint Genome Institute"/>
            <person name="Ahrendt S."/>
            <person name="Riley R."/>
            <person name="Andreopoulos W."/>
            <person name="Labutti K."/>
            <person name="Pangilinan J."/>
            <person name="Ruiz-Duenas F.J."/>
            <person name="Barrasa J.M."/>
            <person name="Sanchez-Garcia M."/>
            <person name="Camarero S."/>
            <person name="Miyauchi S."/>
            <person name="Serrano A."/>
            <person name="Linde D."/>
            <person name="Babiker R."/>
            <person name="Drula E."/>
            <person name="Ayuso-Fernandez I."/>
            <person name="Pacheco R."/>
            <person name="Padilla G."/>
            <person name="Ferreira P."/>
            <person name="Barriuso J."/>
            <person name="Kellner H."/>
            <person name="Castanera R."/>
            <person name="Alfaro M."/>
            <person name="Ramirez L."/>
            <person name="Pisabarro A.G."/>
            <person name="Kuo A."/>
            <person name="Tritt A."/>
            <person name="Lipzen A."/>
            <person name="He G."/>
            <person name="Yan M."/>
            <person name="Ng V."/>
            <person name="Cullen D."/>
            <person name="Martin F."/>
            <person name="Rosso M.-N."/>
            <person name="Henrissat B."/>
            <person name="Hibbett D."/>
            <person name="Martinez A.T."/>
            <person name="Grigoriev I.V."/>
        </authorList>
    </citation>
    <scope>NUCLEOTIDE SEQUENCE</scope>
    <source>
        <strain evidence="2">MF-IS2</strain>
    </source>
</reference>
<dbReference type="OrthoDB" id="3363891at2759"/>
<feature type="region of interest" description="Disordered" evidence="1">
    <location>
        <begin position="700"/>
        <end position="734"/>
    </location>
</feature>
<feature type="region of interest" description="Disordered" evidence="1">
    <location>
        <begin position="763"/>
        <end position="809"/>
    </location>
</feature>
<feature type="compositionally biased region" description="Low complexity" evidence="1">
    <location>
        <begin position="508"/>
        <end position="520"/>
    </location>
</feature>
<evidence type="ECO:0000313" key="3">
    <source>
        <dbReference type="Proteomes" id="UP000807342"/>
    </source>
</evidence>
<feature type="compositionally biased region" description="Polar residues" evidence="1">
    <location>
        <begin position="98"/>
        <end position="107"/>
    </location>
</feature>
<feature type="region of interest" description="Disordered" evidence="1">
    <location>
        <begin position="429"/>
        <end position="686"/>
    </location>
</feature>
<feature type="compositionally biased region" description="Polar residues" evidence="1">
    <location>
        <begin position="67"/>
        <end position="84"/>
    </location>
</feature>
<sequence>MALTQSARMPRPSWDEEVVPALRKRLETESRNLARRMSAISMSSNTDDSPISAFASSAAAFADSASLQTQQNASYQQPGSSTQRPHPGYQYHPPDHPNTPNSSTRVNGAQPARKPVATTSFHRSRTYSQPYATDMNGTRMNGVKSGNNNAPTSPPSRSPRLPEIKPTRIPIASRSPPSANTPTMPYLNGAGASHSTTPTPMQTPHQGYTYNFPTSASSQANLGPSQPSRIINEPAPFNTAASSSSSIYNIHVDELGSRHFEPSTTAASRTSVDSEERPFEHWYRGEVSRNGGVGELRVGRRQEMLEIANYGHAINNKRKAIASRKAALLALEENSSINSHRMRKRADSVAGGAGFQFGIGGMRERGSLYLDEERAYQIGRVLDEDPLTDLDGEGSDIGSISTHNHHQHYRYTNHNADYNFLPGVGDITTTTATSPGSPRTFTESLPPQSPITAPSSYEHEYSYVDGNGYEGTRSDTPTQQHATPTPSHSIPAAVTSPTATPSRRSKSRQNSSSSRIPMPSSERRSSESRGSTPTQHTTGSNRGQPVVDLTTLTPSPPHPPSSPPLPSAALSPSTTGPNSRSPATPSTPISNKRGISPGPNSTPTNSAIKKPRTTPGSVTPSAAAKTRPKPKSALKKPVVGKENDRKSVAQYPNPGGGGDGNEDGDMADMIPSWTQPKPREGNWDDVVLPVVARKKGLDDYYEKADGSPQPKKKVDAPVAPAPGTFGYDGTKYRRERSNDNEIEMDEFGRPNNAATAAVAVADTTAEEDDMPEESDSAQQDREEREMMQISTAHDNIRVPIRPPPSPAPFAHYAPIGTQQLVVEEVRVPPPAPVVESDDDKGGWC</sequence>
<evidence type="ECO:0000313" key="2">
    <source>
        <dbReference type="EMBL" id="KAF9453159.1"/>
    </source>
</evidence>
<feature type="compositionally biased region" description="Polar residues" evidence="1">
    <location>
        <begin position="429"/>
        <end position="455"/>
    </location>
</feature>
<dbReference type="AlphaFoldDB" id="A0A9P6C9G6"/>
<dbReference type="Proteomes" id="UP000807342">
    <property type="component" value="Unassembled WGS sequence"/>
</dbReference>
<feature type="compositionally biased region" description="Acidic residues" evidence="1">
    <location>
        <begin position="764"/>
        <end position="775"/>
    </location>
</feature>
<gene>
    <name evidence="2" type="ORF">P691DRAFT_100450</name>
</gene>
<feature type="compositionally biased region" description="Polar residues" evidence="1">
    <location>
        <begin position="576"/>
        <end position="590"/>
    </location>
</feature>
<feature type="compositionally biased region" description="Polar residues" evidence="1">
    <location>
        <begin position="532"/>
        <end position="543"/>
    </location>
</feature>
<name>A0A9P6C9G6_9AGAR</name>
<accession>A0A9P6C9G6</accession>
<feature type="compositionally biased region" description="Pro residues" evidence="1">
    <location>
        <begin position="554"/>
        <end position="566"/>
    </location>
</feature>
<dbReference type="EMBL" id="MU151064">
    <property type="protein sequence ID" value="KAF9453159.1"/>
    <property type="molecule type" value="Genomic_DNA"/>
</dbReference>
<evidence type="ECO:0000256" key="1">
    <source>
        <dbReference type="SAM" id="MobiDB-lite"/>
    </source>
</evidence>
<organism evidence="2 3">
    <name type="scientific">Macrolepiota fuliginosa MF-IS2</name>
    <dbReference type="NCBI Taxonomy" id="1400762"/>
    <lineage>
        <taxon>Eukaryota</taxon>
        <taxon>Fungi</taxon>
        <taxon>Dikarya</taxon>
        <taxon>Basidiomycota</taxon>
        <taxon>Agaricomycotina</taxon>
        <taxon>Agaricomycetes</taxon>
        <taxon>Agaricomycetidae</taxon>
        <taxon>Agaricales</taxon>
        <taxon>Agaricineae</taxon>
        <taxon>Agaricaceae</taxon>
        <taxon>Macrolepiota</taxon>
    </lineage>
</organism>
<keyword evidence="3" id="KW-1185">Reference proteome</keyword>
<feature type="compositionally biased region" description="Polar residues" evidence="1">
    <location>
        <begin position="474"/>
        <end position="488"/>
    </location>
</feature>
<proteinExistence type="predicted"/>
<feature type="region of interest" description="Disordered" evidence="1">
    <location>
        <begin position="1"/>
        <end position="20"/>
    </location>
</feature>